<accession>A0A485L9F1</accession>
<feature type="region of interest" description="Disordered" evidence="13">
    <location>
        <begin position="656"/>
        <end position="752"/>
    </location>
</feature>
<comment type="similarity">
    <text evidence="9">Belongs to the TRAFAC class myosin-kinesin ATPase superfamily. Kinesin family. KIN-12 subfamily.</text>
</comment>
<feature type="region of interest" description="Disordered" evidence="13">
    <location>
        <begin position="824"/>
        <end position="843"/>
    </location>
</feature>
<dbReference type="PANTHER" id="PTHR37739">
    <property type="entry name" value="KINESIN-LIKE PROTEIN KIN-12D"/>
    <property type="match status" value="1"/>
</dbReference>
<dbReference type="InterPro" id="IPR027417">
    <property type="entry name" value="P-loop_NTPase"/>
</dbReference>
<evidence type="ECO:0000256" key="8">
    <source>
        <dbReference type="ARBA" id="ARBA00023212"/>
    </source>
</evidence>
<dbReference type="EMBL" id="VJMH01006147">
    <property type="protein sequence ID" value="KAF0691365.1"/>
    <property type="molecule type" value="Genomic_DNA"/>
</dbReference>
<feature type="coiled-coil region" evidence="12">
    <location>
        <begin position="1499"/>
        <end position="1533"/>
    </location>
</feature>
<evidence type="ECO:0000256" key="10">
    <source>
        <dbReference type="ARBA" id="ARBA00034704"/>
    </source>
</evidence>
<keyword evidence="17" id="KW-1185">Reference proteome</keyword>
<dbReference type="SMART" id="SM00129">
    <property type="entry name" value="KISc"/>
    <property type="match status" value="2"/>
</dbReference>
<dbReference type="PANTHER" id="PTHR37739:SF8">
    <property type="entry name" value="KINESIN-LIKE PROTEIN KIN-12D"/>
    <property type="match status" value="1"/>
</dbReference>
<dbReference type="OrthoDB" id="72353at2759"/>
<feature type="domain" description="Kinesin motor" evidence="14">
    <location>
        <begin position="811"/>
        <end position="1150"/>
    </location>
</feature>
<dbReference type="GO" id="GO:0005524">
    <property type="term" value="F:ATP binding"/>
    <property type="evidence" value="ECO:0007669"/>
    <property type="project" value="UniProtKB-UniRule"/>
</dbReference>
<comment type="subcellular location">
    <subcellularLocation>
        <location evidence="1">Cytoplasm</location>
        <location evidence="1">Cytoskeleton</location>
    </subcellularLocation>
</comment>
<keyword evidence="8" id="KW-0206">Cytoskeleton</keyword>
<dbReference type="InterPro" id="IPR036961">
    <property type="entry name" value="Kinesin_motor_dom_sf"/>
</dbReference>
<dbReference type="EMBL" id="CAADRA010006168">
    <property type="protein sequence ID" value="VFT94141.1"/>
    <property type="molecule type" value="Genomic_DNA"/>
</dbReference>
<keyword evidence="3" id="KW-0493">Microtubule</keyword>
<evidence type="ECO:0000313" key="16">
    <source>
        <dbReference type="EMBL" id="VFT94141.1"/>
    </source>
</evidence>
<evidence type="ECO:0000256" key="1">
    <source>
        <dbReference type="ARBA" id="ARBA00004245"/>
    </source>
</evidence>
<feature type="region of interest" description="Disordered" evidence="13">
    <location>
        <begin position="426"/>
        <end position="455"/>
    </location>
</feature>
<keyword evidence="6 12" id="KW-0175">Coiled coil</keyword>
<sequence length="1627" mass="179066">MLAASRPMSPPGVEMTGMAKRMRWQSSPDLSMDEVDLDAADATPSVSDDDEDDDESDNASVVAAAPPRDTENIRAVVRIKPATNNERTCVEVDGPSISISSTVIKAEKKTFSLDGILSESAAQADVFDAVGRPLVAAVLEGYNGTIFAYGQTGSGKTHTMLGGAGDDRGVIPRMLEQIFRQLDDEQHIDFTCTCSYLEIYNEKIFDLLDERTAAALSDPKLLREDALHGVFVQDLLELQVRSPDEALDLLVGGSRRRTVGSTAMNHESSRSHSVFTIKLVQRVVDRGIDVTRKSTLHLVDLAGSEKQSQTGAVGTRLKEAAQINKSLSVLGNVITALVDLSSGTKKRHVHYRDSKLTFLLRDALGGNSKTTVVATVAPTERWALETISTLQFVQRVKCIKNNVKKYEDERAVIARLEARVRELEVQLDGPSQRRRTGSNDSQTQHHHATELAQAKETNEKLELVVNLLNQRVNTAQDELLKTQKELSDTKMALAHATKECESLRVNQTLLELKVNHHRHTTSHVPSSHAIAPVERTEGETPDDTIEKLQHIVAELHSQLIAAENARELAEAKASKHKPTPSLFGRLFKTKSKAQTKGKWWQRWRQPTTMSAIEACPDTAARLPPPSQADGGGFHTGYGVTIFTYKHQVESGARNKLALRSRSSSHIHTWPPSSKMESRSSNSSLPSPVADSSPRSLKHVPSSPNILSPVGKTRKLFSPTGSPSSSQRHLPRTPSAEKVTASNIPRPGSSKVASLKQQFELKIDTARSPRATVAASPAVSPAVPETTTTMTSASFSDETSSVLSCEHAGDENIRALVRIRPTLKGHTREESDPSAEYVKPRRCVEPSPTDDSIVVFNQGTLEKRQFSVDALLPEIATQDDVFKAVGMRVVDNTIEGYNGSIFAYGQTGSGKTHTMQGDMTDGSVERGVIPRILEYLFETLAQNETSFDMTCSYLEIYNEKIFDLLDASAEPKSIREDPLVGVFVQDLVEQPVHTPREALAVLVLGGKNRTVGSTAMNRESSRSHSVFAIQLTQRVDEGGVEITRKSTLHLIDLAGSEKQSQTGAVGTRLKEAAQINKSLSVLGNVITALVDVSNGATKRHVPYRESKLTFLLRDALGGNSKTTLVATVAAEDKWASETLSTLQFMQRAKHIKNTAKKNEDTHMVIQKLQADLVGVRAEMEAAHASFNQERDQLRMENEHVASALVAARDQVRALEAQVAATADQDAAIRDQATELAHAHSELDECQNLLRQLRLDFKRASQTQAADAAEATTLRDEMARRDQQQTEWQAKLSALEGDLAAARGQLAAERREADALRQSVAQLKDAVTTPASVCDSIAEDDNVPSGYSPTKSMSRRSQHRHSESDLSEEFRQALGEFNIPASIEEAHRDLQLQHDQLQHIMQKLDALRNSKKFLQHALQTTLHDNSEMVQSLRKLQVERNTAMDALQKSIHEQKKVDKKVEEKKKDVVESVGCDSPTLSQLKRGTSSSFRGFNTLQKDDEMKQLAAERATLTARLKTTQAKVQSLEDELKKLRLGLPTTSLTNAEASTWAQAYTRVAQALMAVAVRENDMQTKPWTGELDQTEFIDSLVETVGGRLKEMTSTVDNQKLTIQILEMEVHCLKLSKETKDP</sequence>
<dbReference type="InterPro" id="IPR019821">
    <property type="entry name" value="Kinesin_motor_CS"/>
</dbReference>
<dbReference type="GO" id="GO:0005874">
    <property type="term" value="C:microtubule"/>
    <property type="evidence" value="ECO:0007669"/>
    <property type="project" value="UniProtKB-KW"/>
</dbReference>
<evidence type="ECO:0000256" key="13">
    <source>
        <dbReference type="SAM" id="MobiDB-lite"/>
    </source>
</evidence>
<evidence type="ECO:0000256" key="9">
    <source>
        <dbReference type="ARBA" id="ARBA00034488"/>
    </source>
</evidence>
<dbReference type="PRINTS" id="PR00380">
    <property type="entry name" value="KINESINHEAVY"/>
</dbReference>
<feature type="binding site" evidence="11">
    <location>
        <begin position="150"/>
        <end position="157"/>
    </location>
    <ligand>
        <name>ATP</name>
        <dbReference type="ChEBI" id="CHEBI:30616"/>
    </ligand>
</feature>
<name>A0A485L9F1_9STRA</name>
<keyword evidence="5 11" id="KW-0067">ATP-binding</keyword>
<evidence type="ECO:0000259" key="14">
    <source>
        <dbReference type="PROSITE" id="PS50067"/>
    </source>
</evidence>
<protein>
    <submittedName>
        <fullName evidence="16">Aste57867_17385 protein</fullName>
    </submittedName>
</protein>
<dbReference type="PROSITE" id="PS50067">
    <property type="entry name" value="KINESIN_MOTOR_2"/>
    <property type="match status" value="2"/>
</dbReference>
<dbReference type="CDD" id="cd00106">
    <property type="entry name" value="KISc"/>
    <property type="match status" value="2"/>
</dbReference>
<dbReference type="FunFam" id="3.40.850.10:FF:000019">
    <property type="entry name" value="Kinesin-like protein KIN-5D"/>
    <property type="match status" value="1"/>
</dbReference>
<reference evidence="16 17" key="1">
    <citation type="submission" date="2019-03" db="EMBL/GenBank/DDBJ databases">
        <authorList>
            <person name="Gaulin E."/>
            <person name="Dumas B."/>
        </authorList>
    </citation>
    <scope>NUCLEOTIDE SEQUENCE [LARGE SCALE GENOMIC DNA]</scope>
    <source>
        <strain evidence="16">CBS 568.67</strain>
    </source>
</reference>
<feature type="compositionally biased region" description="Polar residues" evidence="13">
    <location>
        <begin position="718"/>
        <end position="727"/>
    </location>
</feature>
<evidence type="ECO:0000256" key="11">
    <source>
        <dbReference type="PROSITE-ProRule" id="PRU00283"/>
    </source>
</evidence>
<dbReference type="GO" id="GO:0003777">
    <property type="term" value="F:microtubule motor activity"/>
    <property type="evidence" value="ECO:0007669"/>
    <property type="project" value="InterPro"/>
</dbReference>
<evidence type="ECO:0000256" key="7">
    <source>
        <dbReference type="ARBA" id="ARBA00023175"/>
    </source>
</evidence>
<feature type="compositionally biased region" description="Low complexity" evidence="13">
    <location>
        <begin position="672"/>
        <end position="693"/>
    </location>
</feature>
<proteinExistence type="inferred from homology"/>
<dbReference type="InterPro" id="IPR044986">
    <property type="entry name" value="KIF15/KIN-12"/>
</dbReference>
<feature type="compositionally biased region" description="Acidic residues" evidence="13">
    <location>
        <begin position="47"/>
        <end position="57"/>
    </location>
</feature>
<dbReference type="Pfam" id="PF00225">
    <property type="entry name" value="Kinesin"/>
    <property type="match status" value="2"/>
</dbReference>
<dbReference type="InterPro" id="IPR001752">
    <property type="entry name" value="Kinesin_motor_dom"/>
</dbReference>
<feature type="region of interest" description="Disordered" evidence="13">
    <location>
        <begin position="1333"/>
        <end position="1365"/>
    </location>
</feature>
<keyword evidence="7 11" id="KW-0505">Motor protein</keyword>
<dbReference type="PROSITE" id="PS00411">
    <property type="entry name" value="KINESIN_MOTOR_1"/>
    <property type="match status" value="2"/>
</dbReference>
<evidence type="ECO:0000256" key="6">
    <source>
        <dbReference type="ARBA" id="ARBA00023054"/>
    </source>
</evidence>
<evidence type="ECO:0000256" key="5">
    <source>
        <dbReference type="ARBA" id="ARBA00022840"/>
    </source>
</evidence>
<feature type="binding site" evidence="11">
    <location>
        <begin position="904"/>
        <end position="911"/>
    </location>
    <ligand>
        <name>ATP</name>
        <dbReference type="ChEBI" id="CHEBI:30616"/>
    </ligand>
</feature>
<feature type="coiled-coil region" evidence="12">
    <location>
        <begin position="1290"/>
        <end position="1324"/>
    </location>
</feature>
<feature type="region of interest" description="Disordered" evidence="13">
    <location>
        <begin position="1"/>
        <end position="67"/>
    </location>
</feature>
<feature type="region of interest" description="Disordered" evidence="13">
    <location>
        <begin position="1266"/>
        <end position="1285"/>
    </location>
</feature>
<feature type="compositionally biased region" description="Basic and acidic residues" evidence="13">
    <location>
        <begin position="1271"/>
        <end position="1282"/>
    </location>
</feature>
<keyword evidence="2" id="KW-0963">Cytoplasm</keyword>
<evidence type="ECO:0000256" key="12">
    <source>
        <dbReference type="SAM" id="Coils"/>
    </source>
</evidence>
<dbReference type="GO" id="GO:0007010">
    <property type="term" value="P:cytoskeleton organization"/>
    <property type="evidence" value="ECO:0007669"/>
    <property type="project" value="UniProtKB-ARBA"/>
</dbReference>
<dbReference type="Gene3D" id="3.40.850.10">
    <property type="entry name" value="Kinesin motor domain"/>
    <property type="match status" value="2"/>
</dbReference>
<comment type="similarity">
    <text evidence="10">Belongs to the TRAFAC class myosin-kinesin ATPase superfamily. Kinesin family. KIN-5/BimC subfamily.</text>
</comment>
<feature type="coiled-coil region" evidence="12">
    <location>
        <begin position="545"/>
        <end position="572"/>
    </location>
</feature>
<evidence type="ECO:0000313" key="15">
    <source>
        <dbReference type="EMBL" id="KAF0691365.1"/>
    </source>
</evidence>
<organism evidence="16 17">
    <name type="scientific">Aphanomyces stellatus</name>
    <dbReference type="NCBI Taxonomy" id="120398"/>
    <lineage>
        <taxon>Eukaryota</taxon>
        <taxon>Sar</taxon>
        <taxon>Stramenopiles</taxon>
        <taxon>Oomycota</taxon>
        <taxon>Saprolegniomycetes</taxon>
        <taxon>Saprolegniales</taxon>
        <taxon>Verrucalvaceae</taxon>
        <taxon>Aphanomyces</taxon>
    </lineage>
</organism>
<gene>
    <name evidence="16" type="primary">Aste57867_17385</name>
    <name evidence="15" type="ORF">As57867_017325</name>
    <name evidence="16" type="ORF">ASTE57867_17385</name>
</gene>
<reference evidence="15" key="2">
    <citation type="submission" date="2019-06" db="EMBL/GenBank/DDBJ databases">
        <title>Genomics analysis of Aphanomyces spp. identifies a new class of oomycete effector associated with host adaptation.</title>
        <authorList>
            <person name="Gaulin E."/>
        </authorList>
    </citation>
    <scope>NUCLEOTIDE SEQUENCE</scope>
    <source>
        <strain evidence="15">CBS 578.67</strain>
    </source>
</reference>
<evidence type="ECO:0000256" key="4">
    <source>
        <dbReference type="ARBA" id="ARBA00022741"/>
    </source>
</evidence>
<dbReference type="GO" id="GO:0007018">
    <property type="term" value="P:microtubule-based movement"/>
    <property type="evidence" value="ECO:0007669"/>
    <property type="project" value="InterPro"/>
</dbReference>
<dbReference type="GO" id="GO:0008017">
    <property type="term" value="F:microtubule binding"/>
    <property type="evidence" value="ECO:0007669"/>
    <property type="project" value="InterPro"/>
</dbReference>
<dbReference type="SUPFAM" id="SSF52540">
    <property type="entry name" value="P-loop containing nucleoside triphosphate hydrolases"/>
    <property type="match status" value="2"/>
</dbReference>
<feature type="coiled-coil region" evidence="12">
    <location>
        <begin position="1175"/>
        <end position="1261"/>
    </location>
</feature>
<keyword evidence="4 11" id="KW-0547">Nucleotide-binding</keyword>
<dbReference type="Proteomes" id="UP000332933">
    <property type="component" value="Unassembled WGS sequence"/>
</dbReference>
<evidence type="ECO:0000256" key="2">
    <source>
        <dbReference type="ARBA" id="ARBA00022490"/>
    </source>
</evidence>
<evidence type="ECO:0000313" key="17">
    <source>
        <dbReference type="Proteomes" id="UP000332933"/>
    </source>
</evidence>
<evidence type="ECO:0000256" key="3">
    <source>
        <dbReference type="ARBA" id="ARBA00022701"/>
    </source>
</evidence>
<feature type="domain" description="Kinesin motor" evidence="14">
    <location>
        <begin position="72"/>
        <end position="399"/>
    </location>
</feature>